<proteinExistence type="inferred from homology"/>
<keyword evidence="3" id="KW-0964">Secreted</keyword>
<keyword evidence="6" id="KW-1185">Reference proteome</keyword>
<comment type="caution">
    <text evidence="5">The sequence shown here is derived from an EMBL/GenBank/DDBJ whole genome shotgun (WGS) entry which is preliminary data.</text>
</comment>
<gene>
    <name evidence="5" type="ORF">O9K51_07000</name>
</gene>
<dbReference type="InterPro" id="IPR036908">
    <property type="entry name" value="RlpA-like_sf"/>
</dbReference>
<keyword evidence="4" id="KW-1133">Transmembrane helix</keyword>
<evidence type="ECO:0000256" key="1">
    <source>
        <dbReference type="ARBA" id="ARBA00004613"/>
    </source>
</evidence>
<dbReference type="CDD" id="cd22778">
    <property type="entry name" value="DPBB_CEPL-like"/>
    <property type="match status" value="1"/>
</dbReference>
<comment type="similarity">
    <text evidence="2">Belongs to the cerato-platanin family.</text>
</comment>
<feature type="transmembrane region" description="Helical" evidence="4">
    <location>
        <begin position="26"/>
        <end position="49"/>
    </location>
</feature>
<evidence type="ECO:0000313" key="5">
    <source>
        <dbReference type="EMBL" id="KAJ6441204.1"/>
    </source>
</evidence>
<sequence>MSRPSALETELQIPYTLHNRKAFRSYILVAKMHFSGILFAALSVLVPFITAETVSWHPDFSNAGFSLNGVACSDGANGLQRKGYRTLGDLPTFPMIGSVSRVAGWNSPNCGTCWKLTHEGRTVTILAVDHCASGFDLSLEAMNALTGGRGVELGRIDAQAVQVPATECHK</sequence>
<evidence type="ECO:0000256" key="2">
    <source>
        <dbReference type="ARBA" id="ARBA00010421"/>
    </source>
</evidence>
<reference evidence="5" key="1">
    <citation type="submission" date="2023-01" db="EMBL/GenBank/DDBJ databases">
        <title>The growth and conidiation of Purpureocillium lavendulum are regulated by nitrogen source and histone H3K14 acetylation.</title>
        <authorList>
            <person name="Tang P."/>
            <person name="Han J."/>
            <person name="Zhang C."/>
            <person name="Tang P."/>
            <person name="Qi F."/>
            <person name="Zhang K."/>
            <person name="Liang L."/>
        </authorList>
    </citation>
    <scope>NUCLEOTIDE SEQUENCE</scope>
    <source>
        <strain evidence="5">YMF1.00683</strain>
    </source>
</reference>
<evidence type="ECO:0000256" key="3">
    <source>
        <dbReference type="ARBA" id="ARBA00022525"/>
    </source>
</evidence>
<dbReference type="AlphaFoldDB" id="A0AB34FPA7"/>
<comment type="subcellular location">
    <subcellularLocation>
        <location evidence="1">Secreted</location>
    </subcellularLocation>
</comment>
<keyword evidence="4" id="KW-0472">Membrane</keyword>
<dbReference type="Gene3D" id="2.40.40.10">
    <property type="entry name" value="RlpA-like domain"/>
    <property type="match status" value="1"/>
</dbReference>
<accession>A0AB34FPA7</accession>
<dbReference type="Proteomes" id="UP001163105">
    <property type="component" value="Unassembled WGS sequence"/>
</dbReference>
<evidence type="ECO:0000313" key="6">
    <source>
        <dbReference type="Proteomes" id="UP001163105"/>
    </source>
</evidence>
<dbReference type="Pfam" id="PF07249">
    <property type="entry name" value="Cerato-platanin"/>
    <property type="match status" value="1"/>
</dbReference>
<protein>
    <submittedName>
        <fullName evidence="5">Cerato-platanin domain-containing protein</fullName>
    </submittedName>
</protein>
<keyword evidence="4" id="KW-0812">Transmembrane</keyword>
<dbReference type="SUPFAM" id="SSF50685">
    <property type="entry name" value="Barwin-like endoglucanases"/>
    <property type="match status" value="1"/>
</dbReference>
<evidence type="ECO:0000256" key="4">
    <source>
        <dbReference type="SAM" id="Phobius"/>
    </source>
</evidence>
<dbReference type="GO" id="GO:0005576">
    <property type="term" value="C:extracellular region"/>
    <property type="evidence" value="ECO:0007669"/>
    <property type="project" value="UniProtKB-SubCell"/>
</dbReference>
<dbReference type="EMBL" id="JAQHRD010000005">
    <property type="protein sequence ID" value="KAJ6441204.1"/>
    <property type="molecule type" value="Genomic_DNA"/>
</dbReference>
<name>A0AB34FPA7_9HYPO</name>
<dbReference type="InterPro" id="IPR010829">
    <property type="entry name" value="Cerato-platanin"/>
</dbReference>
<organism evidence="5 6">
    <name type="scientific">Purpureocillium lavendulum</name>
    <dbReference type="NCBI Taxonomy" id="1247861"/>
    <lineage>
        <taxon>Eukaryota</taxon>
        <taxon>Fungi</taxon>
        <taxon>Dikarya</taxon>
        <taxon>Ascomycota</taxon>
        <taxon>Pezizomycotina</taxon>
        <taxon>Sordariomycetes</taxon>
        <taxon>Hypocreomycetidae</taxon>
        <taxon>Hypocreales</taxon>
        <taxon>Ophiocordycipitaceae</taxon>
        <taxon>Purpureocillium</taxon>
    </lineage>
</organism>